<organism evidence="2 3">
    <name type="scientific">Methanosarcina vacuolata Z-761</name>
    <dbReference type="NCBI Taxonomy" id="1434123"/>
    <lineage>
        <taxon>Archaea</taxon>
        <taxon>Methanobacteriati</taxon>
        <taxon>Methanobacteriota</taxon>
        <taxon>Stenosarchaea group</taxon>
        <taxon>Methanomicrobia</taxon>
        <taxon>Methanosarcinales</taxon>
        <taxon>Methanosarcinaceae</taxon>
        <taxon>Methanosarcina</taxon>
    </lineage>
</organism>
<proteinExistence type="predicted"/>
<dbReference type="PROSITE" id="PS51192">
    <property type="entry name" value="HELICASE_ATP_BIND_1"/>
    <property type="match status" value="1"/>
</dbReference>
<dbReference type="PANTHER" id="PTHR47396:SF1">
    <property type="entry name" value="ATP-DEPENDENT HELICASE IRC3-RELATED"/>
    <property type="match status" value="1"/>
</dbReference>
<dbReference type="GO" id="GO:0005524">
    <property type="term" value="F:ATP binding"/>
    <property type="evidence" value="ECO:0007669"/>
    <property type="project" value="InterPro"/>
</dbReference>
<dbReference type="Pfam" id="PF08463">
    <property type="entry name" value="EcoEI_R_C"/>
    <property type="match status" value="1"/>
</dbReference>
<dbReference type="InterPro" id="IPR006935">
    <property type="entry name" value="Helicase/UvrB_N"/>
</dbReference>
<dbReference type="GeneID" id="24811077"/>
<dbReference type="GO" id="GO:0120545">
    <property type="term" value="F:nucleic acid conformation isomerase activity"/>
    <property type="evidence" value="ECO:0007669"/>
    <property type="project" value="UniProtKB-ARBA"/>
</dbReference>
<dbReference type="GO" id="GO:0003677">
    <property type="term" value="F:DNA binding"/>
    <property type="evidence" value="ECO:0007669"/>
    <property type="project" value="InterPro"/>
</dbReference>
<dbReference type="GO" id="GO:0009035">
    <property type="term" value="F:type I site-specific deoxyribonuclease activity"/>
    <property type="evidence" value="ECO:0007669"/>
    <property type="project" value="UniProtKB-EC"/>
</dbReference>
<dbReference type="KEGG" id="mvc:MSVAZ_2579"/>
<dbReference type="CDD" id="cd18799">
    <property type="entry name" value="SF2_C_EcoAI-like"/>
    <property type="match status" value="1"/>
</dbReference>
<evidence type="ECO:0000313" key="3">
    <source>
        <dbReference type="Proteomes" id="UP000033096"/>
    </source>
</evidence>
<dbReference type="InterPro" id="IPR001650">
    <property type="entry name" value="Helicase_C-like"/>
</dbReference>
<gene>
    <name evidence="2" type="ORF">MSVAZ_2579</name>
</gene>
<dbReference type="Gene3D" id="3.40.50.300">
    <property type="entry name" value="P-loop containing nucleotide triphosphate hydrolases"/>
    <property type="match status" value="3"/>
</dbReference>
<dbReference type="EMBL" id="CP009520">
    <property type="protein sequence ID" value="AKB44848.1"/>
    <property type="molecule type" value="Genomic_DNA"/>
</dbReference>
<dbReference type="SUPFAM" id="SSF52540">
    <property type="entry name" value="P-loop containing nucleoside triphosphate hydrolases"/>
    <property type="match status" value="1"/>
</dbReference>
<dbReference type="PATRIC" id="fig|1434123.4.peg.3156"/>
<keyword evidence="2" id="KW-0378">Hydrolase</keyword>
<dbReference type="STRING" id="1434123.MSVAZ_2579"/>
<dbReference type="Gene3D" id="3.90.1570.30">
    <property type="match status" value="1"/>
</dbReference>
<accession>A0A0E3Q894</accession>
<evidence type="ECO:0000259" key="1">
    <source>
        <dbReference type="PROSITE" id="PS51192"/>
    </source>
</evidence>
<dbReference type="RefSeq" id="WP_048121837.1">
    <property type="nucleotide sequence ID" value="NZ_CP009520.1"/>
</dbReference>
<name>A0A0E3Q894_9EURY</name>
<dbReference type="InterPro" id="IPR027417">
    <property type="entry name" value="P-loop_NTPase"/>
</dbReference>
<dbReference type="InterPro" id="IPR050742">
    <property type="entry name" value="Helicase_Restrict-Modif_Enz"/>
</dbReference>
<dbReference type="GO" id="GO:0006304">
    <property type="term" value="P:DNA modification"/>
    <property type="evidence" value="ECO:0007669"/>
    <property type="project" value="InterPro"/>
</dbReference>
<dbReference type="EC" id="3.1.21.3" evidence="2"/>
<dbReference type="SMART" id="SM00487">
    <property type="entry name" value="DEXDc"/>
    <property type="match status" value="1"/>
</dbReference>
<dbReference type="GO" id="GO:0005829">
    <property type="term" value="C:cytosol"/>
    <property type="evidence" value="ECO:0007669"/>
    <property type="project" value="TreeGrafter"/>
</dbReference>
<keyword evidence="3" id="KW-1185">Reference proteome</keyword>
<feature type="domain" description="Helicase ATP-binding" evidence="1">
    <location>
        <begin position="178"/>
        <end position="381"/>
    </location>
</feature>
<evidence type="ECO:0000313" key="2">
    <source>
        <dbReference type="EMBL" id="AKB44848.1"/>
    </source>
</evidence>
<dbReference type="Pfam" id="PF00271">
    <property type="entry name" value="Helicase_C"/>
    <property type="match status" value="1"/>
</dbReference>
<sequence length="939" mass="107813">MVLQSSKKPEEIAREDLDKMLELSGWKVQDLYEMKPSESIGVAVTEAHLKVGFSDYLLFADRRPVGIIEAKPKGFTLSGVAEQSEKYAKSSLADLLAVNEPLPFCYESTGDETNFRDRRDPDARSRRVFSFHRPETLKGLIEEKDTLRSRLIKTSQLVPLDRQKLWDCQYEAIQNLEKSLADNRPRSLIQMATGSGKTYTAVSFINRLIKFSKAKRVLFLVDRNNLGEQTLREFDSYPIPGDGRLFTKVYNVQHLKSNSLDPVCKVCITTIQRLYSMLKGEKELDPELEEESAFDRWADFSGKEAGKESEEAKKERTIDYNPDIPIEYFDFIVTDECHRSIYHLWRQVLEYFDAFIIGLTATPSNQTLGFFNKNLVMEYSHERAVADGVNVGYEVYRIKTEITEKGSKVEAGFYIDKRDKLTRKIRWEQLDDEFSYDEKKLDHSVVSKDQIRTVIRTFKEKLFTEIFPGRSEVPKTLIFAKDDSHAEDIVEIIREEFGKGNDFCKKITYRVTGEDPKTLIKYFRNKYYPRIVVTVDMISTGTDIKPLECVLFMRDVRSSVYFEQMKGRGTRTINLDDMKEISPDCTKGKTHFIIVDAVGICESDKTDSRPLERKKTVPFDKILIQVAFGSRDEDTLTTLAGRLARLDREITSYDREKIENESGGKSLSVLTNALLDAVDPDVQEAKAKILFNTDSPSSVQLEKAREILASEACAPFDSPTLRNLLIDLHRKNEQVIDTVSEDRVLYAGFDADAKEKAQKTIENFHKFIEENKDELTALQIIYNTPYGKRHLTYRAIKQLAESIEKPPYYLTPEKLWQAYEALDLSKVKQATPGKLLTNIVSILRFELGESDILEPFPDTVESRFEKWLSAQEASGRTFSEEQKEWLRMIKDHIASSLDIEVEDFENVPFNRKGGAFKAYELFGEDLVGIMEELSEVLTG</sequence>
<dbReference type="InterPro" id="IPR014001">
    <property type="entry name" value="Helicase_ATP-bd"/>
</dbReference>
<protein>
    <submittedName>
        <fullName evidence="2">Type I restriction-modification system, restriction subunit R</fullName>
        <ecNumber evidence="2">3.1.21.3</ecNumber>
    </submittedName>
</protein>
<dbReference type="REBASE" id="109318">
    <property type="entry name" value="Mva761ORF2574P"/>
</dbReference>
<dbReference type="HOGENOM" id="CLU_007363_1_0_2"/>
<dbReference type="Pfam" id="PF04851">
    <property type="entry name" value="ResIII"/>
    <property type="match status" value="1"/>
</dbReference>
<reference evidence="2 3" key="1">
    <citation type="submission" date="2014-07" db="EMBL/GenBank/DDBJ databases">
        <title>Methanogenic archaea and the global carbon cycle.</title>
        <authorList>
            <person name="Henriksen J.R."/>
            <person name="Luke J."/>
            <person name="Reinhart S."/>
            <person name="Benedict M.N."/>
            <person name="Youngblut N.D."/>
            <person name="Metcalf M.E."/>
            <person name="Whitaker R.J."/>
            <person name="Metcalf W.W."/>
        </authorList>
    </citation>
    <scope>NUCLEOTIDE SEQUENCE [LARGE SCALE GENOMIC DNA]</scope>
    <source>
        <strain evidence="2 3">Z-761</strain>
    </source>
</reference>
<dbReference type="InterPro" id="IPR013670">
    <property type="entry name" value="EcoEI_R_C_dom"/>
</dbReference>
<dbReference type="AlphaFoldDB" id="A0A0E3Q894"/>
<dbReference type="Proteomes" id="UP000033096">
    <property type="component" value="Chromosome"/>
</dbReference>
<dbReference type="PANTHER" id="PTHR47396">
    <property type="entry name" value="TYPE I RESTRICTION ENZYME ECOKI R PROTEIN"/>
    <property type="match status" value="1"/>
</dbReference>